<dbReference type="OrthoDB" id="9803142at2"/>
<dbReference type="InterPro" id="IPR004360">
    <property type="entry name" value="Glyas_Fos-R_dOase_dom"/>
</dbReference>
<evidence type="ECO:0000313" key="3">
    <source>
        <dbReference type="EMBL" id="SOC10888.1"/>
    </source>
</evidence>
<gene>
    <name evidence="3" type="ORF">SAMN05421512_106304</name>
</gene>
<keyword evidence="4" id="KW-1185">Reference proteome</keyword>
<dbReference type="GO" id="GO:0051213">
    <property type="term" value="F:dioxygenase activity"/>
    <property type="evidence" value="ECO:0007669"/>
    <property type="project" value="UniProtKB-KW"/>
</dbReference>
<feature type="region of interest" description="Disordered" evidence="1">
    <location>
        <begin position="266"/>
        <end position="287"/>
    </location>
</feature>
<dbReference type="Gene3D" id="3.10.180.10">
    <property type="entry name" value="2,3-Dihydroxybiphenyl 1,2-Dioxygenase, domain 1"/>
    <property type="match status" value="2"/>
</dbReference>
<keyword evidence="3" id="KW-0223">Dioxygenase</keyword>
<sequence length="287" mass="31015">MKYRDLRYLRVAVDNLDEAARFARDVFGLQACDRNDERAMFRSDDRNYSLCLSTAGDGEAIALTVAREEDLGALAARLEAAGYAARMLSADEARLRQAKAALATEAPNGVAVEIVWRPLTSGWRYHGPRDAGITDFGAVQLACTDVAANEAFFVEGLGLTVSDWAGDTAYLALDEAHHRIALYPSARDGILGAAYEVDAKDSLMRNWYFIQKSQLPVVAGPDRQAASGAIYVTTRGPGGLLMSYMTGMEKGPQIAARGPRQFADTAASHGQWGSVTEQPEFLGGDAR</sequence>
<organism evidence="3 4">
    <name type="scientific">Stappia indica</name>
    <dbReference type="NCBI Taxonomy" id="538381"/>
    <lineage>
        <taxon>Bacteria</taxon>
        <taxon>Pseudomonadati</taxon>
        <taxon>Pseudomonadota</taxon>
        <taxon>Alphaproteobacteria</taxon>
        <taxon>Hyphomicrobiales</taxon>
        <taxon>Stappiaceae</taxon>
        <taxon>Stappia</taxon>
    </lineage>
</organism>
<dbReference type="InterPro" id="IPR029068">
    <property type="entry name" value="Glyas_Bleomycin-R_OHBP_Dase"/>
</dbReference>
<dbReference type="InterPro" id="IPR037523">
    <property type="entry name" value="VOC_core"/>
</dbReference>
<dbReference type="Proteomes" id="UP000219331">
    <property type="component" value="Unassembled WGS sequence"/>
</dbReference>
<reference evidence="3 4" key="1">
    <citation type="submission" date="2017-08" db="EMBL/GenBank/DDBJ databases">
        <authorList>
            <person name="de Groot N.N."/>
        </authorList>
    </citation>
    <scope>NUCLEOTIDE SEQUENCE [LARGE SCALE GENOMIC DNA]</scope>
    <source>
        <strain evidence="3 4">USBA 352</strain>
    </source>
</reference>
<feature type="domain" description="VOC" evidence="2">
    <location>
        <begin position="5"/>
        <end position="117"/>
    </location>
</feature>
<dbReference type="AlphaFoldDB" id="A0A285SSH1"/>
<dbReference type="EMBL" id="OBML01000006">
    <property type="protein sequence ID" value="SOC10888.1"/>
    <property type="molecule type" value="Genomic_DNA"/>
</dbReference>
<dbReference type="PROSITE" id="PS51819">
    <property type="entry name" value="VOC"/>
    <property type="match status" value="2"/>
</dbReference>
<accession>A0A285SSH1</accession>
<proteinExistence type="predicted"/>
<dbReference type="Pfam" id="PF00903">
    <property type="entry name" value="Glyoxalase"/>
    <property type="match status" value="2"/>
</dbReference>
<dbReference type="RefSeq" id="WP_097175200.1">
    <property type="nucleotide sequence ID" value="NZ_OBML01000006.1"/>
</dbReference>
<evidence type="ECO:0000259" key="2">
    <source>
        <dbReference type="PROSITE" id="PS51819"/>
    </source>
</evidence>
<feature type="domain" description="VOC" evidence="2">
    <location>
        <begin position="135"/>
        <end position="247"/>
    </location>
</feature>
<protein>
    <submittedName>
        <fullName evidence="3">2,3-dihydroxy-p-cumate/2,3-dihydroxybenzoate 3,4-dioxygenase</fullName>
    </submittedName>
</protein>
<evidence type="ECO:0000313" key="4">
    <source>
        <dbReference type="Proteomes" id="UP000219331"/>
    </source>
</evidence>
<keyword evidence="3" id="KW-0560">Oxidoreductase</keyword>
<name>A0A285SSH1_9HYPH</name>
<dbReference type="SUPFAM" id="SSF54593">
    <property type="entry name" value="Glyoxalase/Bleomycin resistance protein/Dihydroxybiphenyl dioxygenase"/>
    <property type="match status" value="1"/>
</dbReference>
<evidence type="ECO:0000256" key="1">
    <source>
        <dbReference type="SAM" id="MobiDB-lite"/>
    </source>
</evidence>